<dbReference type="EMBL" id="CP041372">
    <property type="protein sequence ID" value="QKS70393.1"/>
    <property type="molecule type" value="Genomic_DNA"/>
</dbReference>
<accession>A0A859FAN4</accession>
<dbReference type="PANTHER" id="PTHR42939:SF1">
    <property type="entry name" value="ABC TRANSPORTER ATP-BINDING PROTEIN ALBC-RELATED"/>
    <property type="match status" value="1"/>
</dbReference>
<gene>
    <name evidence="5" type="ORF">FLK61_26940</name>
</gene>
<dbReference type="Gene3D" id="3.40.50.300">
    <property type="entry name" value="P-loop containing nucleotide triphosphate hydrolases"/>
    <property type="match status" value="1"/>
</dbReference>
<dbReference type="KEGG" id="psua:FLK61_26940"/>
<evidence type="ECO:0000313" key="6">
    <source>
        <dbReference type="Proteomes" id="UP000318138"/>
    </source>
</evidence>
<dbReference type="AlphaFoldDB" id="A0A859FAN4"/>
<dbReference type="GO" id="GO:0016887">
    <property type="term" value="F:ATP hydrolysis activity"/>
    <property type="evidence" value="ECO:0007669"/>
    <property type="project" value="InterPro"/>
</dbReference>
<name>A0A859FAN4_9BACI</name>
<dbReference type="SUPFAM" id="SSF52540">
    <property type="entry name" value="P-loop containing nucleoside triphosphate hydrolases"/>
    <property type="match status" value="1"/>
</dbReference>
<evidence type="ECO:0000256" key="3">
    <source>
        <dbReference type="ARBA" id="ARBA00022840"/>
    </source>
</evidence>
<dbReference type="PROSITE" id="PS50893">
    <property type="entry name" value="ABC_TRANSPORTER_2"/>
    <property type="match status" value="1"/>
</dbReference>
<keyword evidence="6" id="KW-1185">Reference proteome</keyword>
<sequence>MKAMEVQHVSVDFKKEKALNDITITLNGPGVYGMLGRNGAGKTTLLSVMANYLFPTDGAVYIDGEPLFEQKKQTSQVYFCYPKDISAETEKASKLLKRMDRMIPSFDMEVAKKLAKRFNLNLNKRASSYSTGMASMFQVVKGIATRAPITIFDEAYAGMDAPAREIFYEAIQEEQEHHPRLFIISTHYISEVEYLFDHAIILHNGSVLKEGSYEELLSSGFSVTGEASQVDAFTKGLEVLKEKTLGGTKQVVIFKEDADGLKQEAEELGFEIGSLTLQDLFTSLTKEEQQDD</sequence>
<dbReference type="PANTHER" id="PTHR42939">
    <property type="entry name" value="ABC TRANSPORTER ATP-BINDING PROTEIN ALBC-RELATED"/>
    <property type="match status" value="1"/>
</dbReference>
<dbReference type="Pfam" id="PF00005">
    <property type="entry name" value="ABC_tran"/>
    <property type="match status" value="1"/>
</dbReference>
<evidence type="ECO:0000256" key="2">
    <source>
        <dbReference type="ARBA" id="ARBA00022741"/>
    </source>
</evidence>
<keyword evidence="2" id="KW-0547">Nucleotide-binding</keyword>
<proteinExistence type="predicted"/>
<dbReference type="InterPro" id="IPR051782">
    <property type="entry name" value="ABC_Transporter_VariousFunc"/>
</dbReference>
<evidence type="ECO:0000259" key="4">
    <source>
        <dbReference type="PROSITE" id="PS50893"/>
    </source>
</evidence>
<dbReference type="GO" id="GO:0005524">
    <property type="term" value="F:ATP binding"/>
    <property type="evidence" value="ECO:0007669"/>
    <property type="project" value="UniProtKB-KW"/>
</dbReference>
<keyword evidence="1" id="KW-0813">Transport</keyword>
<evidence type="ECO:0000256" key="1">
    <source>
        <dbReference type="ARBA" id="ARBA00022448"/>
    </source>
</evidence>
<organism evidence="5 6">
    <name type="scientific">Paenalkalicoccus suaedae</name>
    <dbReference type="NCBI Taxonomy" id="2592382"/>
    <lineage>
        <taxon>Bacteria</taxon>
        <taxon>Bacillati</taxon>
        <taxon>Bacillota</taxon>
        <taxon>Bacilli</taxon>
        <taxon>Bacillales</taxon>
        <taxon>Bacillaceae</taxon>
        <taxon>Paenalkalicoccus</taxon>
    </lineage>
</organism>
<dbReference type="InterPro" id="IPR003593">
    <property type="entry name" value="AAA+_ATPase"/>
</dbReference>
<feature type="domain" description="ABC transporter" evidence="4">
    <location>
        <begin position="4"/>
        <end position="229"/>
    </location>
</feature>
<dbReference type="Proteomes" id="UP000318138">
    <property type="component" value="Chromosome"/>
</dbReference>
<protein>
    <submittedName>
        <fullName evidence="5">ABC transporter ATP-binding protein</fullName>
    </submittedName>
</protein>
<reference evidence="6" key="1">
    <citation type="submission" date="2019-07" db="EMBL/GenBank/DDBJ databases">
        <title>Bacillus alkalisoli sp. nov. isolated from saline soil.</title>
        <authorList>
            <person name="Sun J.-Q."/>
            <person name="Xu L."/>
        </authorList>
    </citation>
    <scope>NUCLEOTIDE SEQUENCE [LARGE SCALE GENOMIC DNA]</scope>
    <source>
        <strain evidence="6">M4U3P1</strain>
    </source>
</reference>
<evidence type="ECO:0000313" key="5">
    <source>
        <dbReference type="EMBL" id="QKS70393.1"/>
    </source>
</evidence>
<dbReference type="InterPro" id="IPR003439">
    <property type="entry name" value="ABC_transporter-like_ATP-bd"/>
</dbReference>
<keyword evidence="3 5" id="KW-0067">ATP-binding</keyword>
<dbReference type="RefSeq" id="WP_176008432.1">
    <property type="nucleotide sequence ID" value="NZ_CP041372.2"/>
</dbReference>
<dbReference type="InterPro" id="IPR027417">
    <property type="entry name" value="P-loop_NTPase"/>
</dbReference>
<dbReference type="SMART" id="SM00382">
    <property type="entry name" value="AAA"/>
    <property type="match status" value="1"/>
</dbReference>